<comment type="subcellular location">
    <subcellularLocation>
        <location evidence="1 10">Nucleus</location>
        <location evidence="1 10">Nucleolus</location>
    </subcellularLocation>
</comment>
<dbReference type="GeneID" id="7826964"/>
<dbReference type="InterPro" id="IPR033688">
    <property type="entry name" value="NAT10"/>
</dbReference>
<evidence type="ECO:0000259" key="15">
    <source>
        <dbReference type="Pfam" id="PF13718"/>
    </source>
</evidence>
<sequence length="1058" mass="121054">MRKKVDQRIQILMENCIKLRQRGFFIIVGDRGKEQVVNIHYLLNKMNFKSKPNVLWCYKKELGFSTNKQKRMKEIKKLQKKGLYDNNVDDPFQLFVTSTQIRYCYYKETHKILGQTYQMLILQDFEAITPNVLCRTIETVEGGGFVIMLFKTMSSLKQLYTLTMDVHNRYRTDQFQDVEPRFNERFILSLSKSENTIVMDDELNILPISNLIENIKSVSADDSLDSKMTKELEELKESLKQNVLVGPFINIAKTLDQARAIMTFIDAITEKNTRATISLTAGRGRGKSAAVGVAIAAAIVCGFSNIYVTAPSPENLKTLFEFIFNGLEQNNYKENMHYDIIQSTNPDFNNAVIRVNVFKTHKQIIQYVSPTDFASIGHADLVVIDEAAAIPLVYVKQFLGPHLVFLCSTVNGYEGTGRSLSLKLIQQLKSQSKMNSSSNSEEKQTAVSSSGSRILRELTLNDPIRYSPNDPIERWLNDLLCLEASQAVPLKSGLPHPNDCELFMVNRDTLFSYKKSTEQFLFNLMSLFISSHYKNSPNDLQLLSDAPSHAVFVLMGKIKEGEKKSEMPDILCAVQVALEGKISKETFNQQNENRVRPAGDLIPWIISEQFQDREFPSLSGVRVVRIATHPAAQKMGYGSKSLELLQKFFEGELIDLSNETLNRENYFLKAQRTADGEKKLKPLLKRLTEIEPPQLHYLGVSFGLSKELFKFWKKSGYYPLYLRQAKNDITAEHSCIMLKSLKKQNDMENENVQEENKYNDQWLKYYSDDFKKRFLQLLSYEFKDVDVQLSLGVVDPTFVTDDNDSRLTNDLGLGDKDKNQLGNYIMAPISNKEQLENYINTYDLKRLEAYSRNLADFYLIIDLLPEISKMLFLNRLQSIKMSYSQCAIFLGLGLQHKTIEKLARELGIPVSQVMAIFNKGIRKVTQLFRSLFEQEIMKELNFGNSKEALEKMNPIKDNENEIQDAGKEYLKSLLEKDNKKDEKEDKKSDKLNKKRHARYNFGTEDIDVGNASINQNTGTITIARDSKVALNQDFTNYKSASAAQAAAVKNAKKKLKKN</sequence>
<feature type="binding site" evidence="10">
    <location>
        <position position="465"/>
    </location>
    <ligand>
        <name>ATP</name>
        <dbReference type="ChEBI" id="CHEBI:30616"/>
    </ligand>
</feature>
<keyword evidence="12" id="KW-0472">Membrane</keyword>
<keyword evidence="3 10" id="KW-0808">Transferase</keyword>
<evidence type="ECO:0000256" key="3">
    <source>
        <dbReference type="ARBA" id="ARBA00022679"/>
    </source>
</evidence>
<evidence type="ECO:0000256" key="8">
    <source>
        <dbReference type="ARBA" id="ARBA00023315"/>
    </source>
</evidence>
<evidence type="ECO:0000256" key="12">
    <source>
        <dbReference type="SAM" id="Phobius"/>
    </source>
</evidence>
<dbReference type="GO" id="GO:0000049">
    <property type="term" value="F:tRNA binding"/>
    <property type="evidence" value="ECO:0007669"/>
    <property type="project" value="TreeGrafter"/>
</dbReference>
<evidence type="ECO:0000256" key="9">
    <source>
        <dbReference type="ARBA" id="ARBA00068357"/>
    </source>
</evidence>
<dbReference type="GO" id="GO:1904812">
    <property type="term" value="P:rRNA acetylation involved in maturation of SSU-rRNA"/>
    <property type="evidence" value="ECO:0007669"/>
    <property type="project" value="InterPro"/>
</dbReference>
<feature type="transmembrane region" description="Helical" evidence="12">
    <location>
        <begin position="289"/>
        <end position="308"/>
    </location>
</feature>
<evidence type="ECO:0000313" key="18">
    <source>
        <dbReference type="Proteomes" id="UP000009168"/>
    </source>
</evidence>
<evidence type="ECO:0000256" key="5">
    <source>
        <dbReference type="ARBA" id="ARBA00022741"/>
    </source>
</evidence>
<keyword evidence="7 10" id="KW-0539">Nucleus</keyword>
<feature type="domain" description="TmcA/NAT10 N-terminal" evidence="14">
    <location>
        <begin position="7"/>
        <end position="200"/>
    </location>
</feature>
<dbReference type="Pfam" id="PF13725">
    <property type="entry name" value="tRNA_bind_2"/>
    <property type="match status" value="1"/>
</dbReference>
<evidence type="ECO:0000259" key="14">
    <source>
        <dbReference type="Pfam" id="PF08351"/>
    </source>
</evidence>
<dbReference type="AlphaFoldDB" id="I7ME62"/>
<dbReference type="GO" id="GO:0051392">
    <property type="term" value="F:tRNA cytidine N4-acetyltransferase activity"/>
    <property type="evidence" value="ECO:0007669"/>
    <property type="project" value="RHEA"/>
</dbReference>
<dbReference type="EC" id="2.3.1.-" evidence="10"/>
<keyword evidence="2 10" id="KW-0698">rRNA processing</keyword>
<feature type="region of interest" description="Disordered" evidence="11">
    <location>
        <begin position="973"/>
        <end position="996"/>
    </location>
</feature>
<dbReference type="STRING" id="312017.I7ME62"/>
<dbReference type="SUPFAM" id="SSF52540">
    <property type="entry name" value="P-loop containing nucleoside triphosphate hydrolases"/>
    <property type="match status" value="1"/>
</dbReference>
<comment type="similarity">
    <text evidence="10">Belongs to the RNA cytidine acetyltransferase family. NAT10 subfamily.</text>
</comment>
<gene>
    <name evidence="17" type="ORF">TTHERM_00518510</name>
</gene>
<name>I7ME62_TETTS</name>
<comment type="function">
    <text evidence="10">RNA cytidine acetyltransferase with specificity toward both 18S rRNA and tRNAs. Catalyzes the formation of N(4)-acetylcytidine (ac4C) in 18S rRNA. Required for early nucleolar cleavages of precursor rRNA at sites A0, A1 and A2 during 18S rRNA synthesis. Catalyzes the formation of ac4C in serine and leucine tRNAs. Requires a tRNA-binding adapter protein for full tRNA acetyltransferase activity but not for 18S rRNA acetylation.</text>
</comment>
<evidence type="ECO:0000256" key="2">
    <source>
        <dbReference type="ARBA" id="ARBA00022552"/>
    </source>
</evidence>
<dbReference type="InterPro" id="IPR027417">
    <property type="entry name" value="P-loop_NTPase"/>
</dbReference>
<dbReference type="HAMAP" id="MF_03211">
    <property type="entry name" value="RNA_acetyltr_Nat10"/>
    <property type="match status" value="1"/>
</dbReference>
<proteinExistence type="inferred from homology"/>
<feature type="domain" description="N-acetyltransferase" evidence="15">
    <location>
        <begin position="523"/>
        <end position="742"/>
    </location>
</feature>
<dbReference type="GO" id="GO:0005524">
    <property type="term" value="F:ATP binding"/>
    <property type="evidence" value="ECO:0007669"/>
    <property type="project" value="UniProtKB-UniRule"/>
</dbReference>
<evidence type="ECO:0000256" key="10">
    <source>
        <dbReference type="HAMAP-Rule" id="MF_03211"/>
    </source>
</evidence>
<dbReference type="Gene3D" id="3.40.50.11040">
    <property type="match status" value="1"/>
</dbReference>
<dbReference type="InterPro" id="IPR027992">
    <property type="entry name" value="tRNA_bind_dom"/>
</dbReference>
<dbReference type="FunCoup" id="I7ME62">
    <property type="interactions" value="567"/>
</dbReference>
<evidence type="ECO:0000259" key="13">
    <source>
        <dbReference type="Pfam" id="PF05127"/>
    </source>
</evidence>
<feature type="binding site" evidence="10">
    <location>
        <position position="714"/>
    </location>
    <ligand>
        <name>acetyl-CoA</name>
        <dbReference type="ChEBI" id="CHEBI:57288"/>
    </ligand>
</feature>
<reference evidence="18" key="1">
    <citation type="journal article" date="2006" name="PLoS Biol.">
        <title>Macronuclear genome sequence of the ciliate Tetrahymena thermophila, a model eukaryote.</title>
        <authorList>
            <person name="Eisen J.A."/>
            <person name="Coyne R.S."/>
            <person name="Wu M."/>
            <person name="Wu D."/>
            <person name="Thiagarajan M."/>
            <person name="Wortman J.R."/>
            <person name="Badger J.H."/>
            <person name="Ren Q."/>
            <person name="Amedeo P."/>
            <person name="Jones K.M."/>
            <person name="Tallon L.J."/>
            <person name="Delcher A.L."/>
            <person name="Salzberg S.L."/>
            <person name="Silva J.C."/>
            <person name="Haas B.J."/>
            <person name="Majoros W.H."/>
            <person name="Farzad M."/>
            <person name="Carlton J.M."/>
            <person name="Smith R.K. Jr."/>
            <person name="Garg J."/>
            <person name="Pearlman R.E."/>
            <person name="Karrer K.M."/>
            <person name="Sun L."/>
            <person name="Manning G."/>
            <person name="Elde N.C."/>
            <person name="Turkewitz A.P."/>
            <person name="Asai D.J."/>
            <person name="Wilkes D.E."/>
            <person name="Wang Y."/>
            <person name="Cai H."/>
            <person name="Collins K."/>
            <person name="Stewart B.A."/>
            <person name="Lee S.R."/>
            <person name="Wilamowska K."/>
            <person name="Weinberg Z."/>
            <person name="Ruzzo W.L."/>
            <person name="Wloga D."/>
            <person name="Gaertig J."/>
            <person name="Frankel J."/>
            <person name="Tsao C.-C."/>
            <person name="Gorovsky M.A."/>
            <person name="Keeling P.J."/>
            <person name="Waller R.F."/>
            <person name="Patron N.J."/>
            <person name="Cherry J.M."/>
            <person name="Stover N.A."/>
            <person name="Krieger C.J."/>
            <person name="del Toro C."/>
            <person name="Ryder H.F."/>
            <person name="Williamson S.C."/>
            <person name="Barbeau R.A."/>
            <person name="Hamilton E.P."/>
            <person name="Orias E."/>
        </authorList>
    </citation>
    <scope>NUCLEOTIDE SEQUENCE [LARGE SCALE GENOMIC DNA]</scope>
    <source>
        <strain evidence="18">SB210</strain>
    </source>
</reference>
<feature type="binding site" evidence="10">
    <location>
        <begin position="626"/>
        <end position="628"/>
    </location>
    <ligand>
        <name>acetyl-CoA</name>
        <dbReference type="ChEBI" id="CHEBI:57288"/>
    </ligand>
</feature>
<dbReference type="RefSeq" id="XP_001015264.2">
    <property type="nucleotide sequence ID" value="XM_001015264.2"/>
</dbReference>
<dbReference type="Gene3D" id="3.40.50.300">
    <property type="entry name" value="P-loop containing nucleotide triphosphate hydrolases"/>
    <property type="match status" value="1"/>
</dbReference>
<feature type="compositionally biased region" description="Basic and acidic residues" evidence="11">
    <location>
        <begin position="973"/>
        <end position="991"/>
    </location>
</feature>
<dbReference type="Pfam" id="PF05127">
    <property type="entry name" value="NAT10_TcmA_helicase"/>
    <property type="match status" value="1"/>
</dbReference>
<dbReference type="Proteomes" id="UP000009168">
    <property type="component" value="Unassembled WGS sequence"/>
</dbReference>
<dbReference type="InterPro" id="IPR013562">
    <property type="entry name" value="TmcA/NAT10_N"/>
</dbReference>
<dbReference type="GO" id="GO:1990883">
    <property type="term" value="F:18S rRNA cytidine N-acetyltransferase activity"/>
    <property type="evidence" value="ECO:0007669"/>
    <property type="project" value="TreeGrafter"/>
</dbReference>
<dbReference type="eggNOG" id="KOG2036">
    <property type="taxonomic scope" value="Eukaryota"/>
</dbReference>
<keyword evidence="18" id="KW-1185">Reference proteome</keyword>
<comment type="catalytic activity">
    <reaction evidence="10">
        <text>a cytidine in tRNA + acetyl-CoA + ATP + H2O = an N(4)-acetylcytidine in tRNA + ADP + phosphate + CoA + H(+)</text>
        <dbReference type="Rhea" id="RHEA:53876"/>
        <dbReference type="Rhea" id="RHEA-COMP:13670"/>
        <dbReference type="Rhea" id="RHEA-COMP:13671"/>
        <dbReference type="ChEBI" id="CHEBI:15377"/>
        <dbReference type="ChEBI" id="CHEBI:15378"/>
        <dbReference type="ChEBI" id="CHEBI:30616"/>
        <dbReference type="ChEBI" id="CHEBI:43474"/>
        <dbReference type="ChEBI" id="CHEBI:57287"/>
        <dbReference type="ChEBI" id="CHEBI:57288"/>
        <dbReference type="ChEBI" id="CHEBI:74900"/>
        <dbReference type="ChEBI" id="CHEBI:82748"/>
        <dbReference type="ChEBI" id="CHEBI:456216"/>
    </reaction>
</comment>
<keyword evidence="4 10" id="KW-0819">tRNA processing</keyword>
<keyword evidence="6 10" id="KW-0067">ATP-binding</keyword>
<dbReference type="Gene3D" id="3.40.630.30">
    <property type="match status" value="1"/>
</dbReference>
<keyword evidence="5 10" id="KW-0547">Nucleotide-binding</keyword>
<keyword evidence="12" id="KW-0812">Transmembrane</keyword>
<organism evidence="17 18">
    <name type="scientific">Tetrahymena thermophila (strain SB210)</name>
    <dbReference type="NCBI Taxonomy" id="312017"/>
    <lineage>
        <taxon>Eukaryota</taxon>
        <taxon>Sar</taxon>
        <taxon>Alveolata</taxon>
        <taxon>Ciliophora</taxon>
        <taxon>Intramacronucleata</taxon>
        <taxon>Oligohymenophorea</taxon>
        <taxon>Hymenostomatida</taxon>
        <taxon>Tetrahymenina</taxon>
        <taxon>Tetrahymenidae</taxon>
        <taxon>Tetrahymena</taxon>
    </lineage>
</organism>
<keyword evidence="8 10" id="KW-0012">Acyltransferase</keyword>
<evidence type="ECO:0000256" key="7">
    <source>
        <dbReference type="ARBA" id="ARBA00023242"/>
    </source>
</evidence>
<dbReference type="GO" id="GO:0051391">
    <property type="term" value="P:tRNA acetylation"/>
    <property type="evidence" value="ECO:0007669"/>
    <property type="project" value="UniProtKB-UniRule"/>
</dbReference>
<feature type="binding site" evidence="10">
    <location>
        <begin position="633"/>
        <end position="639"/>
    </location>
    <ligand>
        <name>acetyl-CoA</name>
        <dbReference type="ChEBI" id="CHEBI:57288"/>
    </ligand>
</feature>
<comment type="catalytic activity">
    <reaction evidence="10">
        <text>a cytidine in 18S rRNA + acetyl-CoA + ATP + H2O = an N(4)-acetylcytidine in 18S rRNA + ADP + phosphate + CoA + H(+)</text>
        <dbReference type="Rhea" id="RHEA:51424"/>
        <dbReference type="Rhea" id="RHEA-COMP:13575"/>
        <dbReference type="Rhea" id="RHEA-COMP:13576"/>
        <dbReference type="ChEBI" id="CHEBI:15377"/>
        <dbReference type="ChEBI" id="CHEBI:15378"/>
        <dbReference type="ChEBI" id="CHEBI:30616"/>
        <dbReference type="ChEBI" id="CHEBI:43474"/>
        <dbReference type="ChEBI" id="CHEBI:57287"/>
        <dbReference type="ChEBI" id="CHEBI:57288"/>
        <dbReference type="ChEBI" id="CHEBI:74900"/>
        <dbReference type="ChEBI" id="CHEBI:82748"/>
        <dbReference type="ChEBI" id="CHEBI:456216"/>
    </reaction>
</comment>
<dbReference type="GO" id="GO:0030686">
    <property type="term" value="C:90S preribosome"/>
    <property type="evidence" value="ECO:0007669"/>
    <property type="project" value="TreeGrafter"/>
</dbReference>
<keyword evidence="12" id="KW-1133">Transmembrane helix</keyword>
<feature type="domain" description="Possible tRNA binding" evidence="16">
    <location>
        <begin position="762"/>
        <end position="1007"/>
    </location>
</feature>
<accession>I7ME62</accession>
<dbReference type="OrthoDB" id="10067491at2759"/>
<dbReference type="PANTHER" id="PTHR10925">
    <property type="entry name" value="N-ACETYLTRANSFERASE 10"/>
    <property type="match status" value="1"/>
</dbReference>
<dbReference type="KEGG" id="tet:TTHERM_00518510"/>
<dbReference type="EMBL" id="GG662708">
    <property type="protein sequence ID" value="EAR95019.2"/>
    <property type="molecule type" value="Genomic_DNA"/>
</dbReference>
<dbReference type="Pfam" id="PF08351">
    <property type="entry name" value="TmcA_N"/>
    <property type="match status" value="1"/>
</dbReference>
<evidence type="ECO:0000256" key="4">
    <source>
        <dbReference type="ARBA" id="ARBA00022694"/>
    </source>
</evidence>
<dbReference type="PANTHER" id="PTHR10925:SF5">
    <property type="entry name" value="RNA CYTIDINE ACETYLTRANSFERASE"/>
    <property type="match status" value="1"/>
</dbReference>
<dbReference type="InterPro" id="IPR007807">
    <property type="entry name" value="TcmA/NAT10_helicase"/>
</dbReference>
<dbReference type="InParanoid" id="I7ME62"/>
<evidence type="ECO:0000256" key="6">
    <source>
        <dbReference type="ARBA" id="ARBA00022840"/>
    </source>
</evidence>
<dbReference type="Pfam" id="PF13718">
    <property type="entry name" value="GNAT_acetyltr_2"/>
    <property type="match status" value="1"/>
</dbReference>
<feature type="binding site" evidence="10">
    <location>
        <begin position="284"/>
        <end position="293"/>
    </location>
    <ligand>
        <name>ATP</name>
        <dbReference type="ChEBI" id="CHEBI:30616"/>
    </ligand>
</feature>
<evidence type="ECO:0000259" key="16">
    <source>
        <dbReference type="Pfam" id="PF13725"/>
    </source>
</evidence>
<evidence type="ECO:0000256" key="1">
    <source>
        <dbReference type="ARBA" id="ARBA00004604"/>
    </source>
</evidence>
<dbReference type="GO" id="GO:0005730">
    <property type="term" value="C:nucleolus"/>
    <property type="evidence" value="ECO:0007669"/>
    <property type="project" value="UniProtKB-SubCell"/>
</dbReference>
<dbReference type="FunFam" id="3.40.50.300:FF:002218">
    <property type="entry name" value="tRNA(Met) cytidine acetyltransferase TmcA"/>
    <property type="match status" value="1"/>
</dbReference>
<feature type="domain" description="TcmA/NAT10 helicase" evidence="13">
    <location>
        <begin position="279"/>
        <end position="483"/>
    </location>
</feature>
<evidence type="ECO:0000256" key="11">
    <source>
        <dbReference type="SAM" id="MobiDB-lite"/>
    </source>
</evidence>
<protein>
    <recommendedName>
        <fullName evidence="9 10">RNA cytidine acetyltransferase</fullName>
        <ecNumber evidence="10">2.3.1.-</ecNumber>
    </recommendedName>
    <alternativeName>
        <fullName evidence="10">18S rRNA cytosine acetyltransferase</fullName>
    </alternativeName>
</protein>
<dbReference type="InterPro" id="IPR032672">
    <property type="entry name" value="TmcA/NAT10/Kre33"/>
</dbReference>
<evidence type="ECO:0000313" key="17">
    <source>
        <dbReference type="EMBL" id="EAR95019.2"/>
    </source>
</evidence>
<dbReference type="InterPro" id="IPR000182">
    <property type="entry name" value="GNAT_dom"/>
</dbReference>